<reference evidence="8" key="1">
    <citation type="submission" date="2019-06" db="EMBL/GenBank/DDBJ databases">
        <title>G10K-VGP Goodes thornscrub tortoise genome, primary haplotype.</title>
        <authorList>
            <person name="Murphy B."/>
            <person name="Edwards T."/>
            <person name="Rhie A."/>
            <person name="Koren S."/>
            <person name="Phillippy A."/>
            <person name="Fedrigo O."/>
            <person name="Haase B."/>
            <person name="Mountcastle J."/>
            <person name="Lewin H."/>
            <person name="Damas J."/>
            <person name="Howe K."/>
            <person name="Formenti G."/>
            <person name="Myers G."/>
            <person name="Durbin R."/>
            <person name="Jarvis E.D."/>
        </authorList>
    </citation>
    <scope>NUCLEOTIDE SEQUENCE [LARGE SCALE GENOMIC DNA]</scope>
</reference>
<feature type="region of interest" description="Disordered" evidence="6">
    <location>
        <begin position="621"/>
        <end position="674"/>
    </location>
</feature>
<dbReference type="Pfam" id="PF07679">
    <property type="entry name" value="I-set"/>
    <property type="match status" value="2"/>
</dbReference>
<feature type="compositionally biased region" description="Polar residues" evidence="6">
    <location>
        <begin position="239"/>
        <end position="251"/>
    </location>
</feature>
<comment type="similarity">
    <text evidence="1">Belongs to the protein kinase superfamily. CAMK Ser/Thr protein kinase family.</text>
</comment>
<dbReference type="AlphaFoldDB" id="A0A8C4WJF4"/>
<dbReference type="FunFam" id="2.60.40.10:FF:000145">
    <property type="entry name" value="Myosin light chain kinase, smooth muscle"/>
    <property type="match status" value="1"/>
</dbReference>
<dbReference type="InterPro" id="IPR013098">
    <property type="entry name" value="Ig_I-set"/>
</dbReference>
<feature type="region of interest" description="Disordered" evidence="6">
    <location>
        <begin position="485"/>
        <end position="516"/>
    </location>
</feature>
<keyword evidence="3" id="KW-0547">Nucleotide-binding</keyword>
<dbReference type="SMART" id="SM00409">
    <property type="entry name" value="IG"/>
    <property type="match status" value="2"/>
</dbReference>
<feature type="region of interest" description="Disordered" evidence="6">
    <location>
        <begin position="687"/>
        <end position="760"/>
    </location>
</feature>
<dbReference type="PROSITE" id="PS50835">
    <property type="entry name" value="IG_LIKE"/>
    <property type="match status" value="2"/>
</dbReference>
<reference evidence="8" key="3">
    <citation type="submission" date="2025-09" db="UniProtKB">
        <authorList>
            <consortium name="Ensembl"/>
        </authorList>
    </citation>
    <scope>IDENTIFICATION</scope>
</reference>
<feature type="compositionally biased region" description="Basic and acidic residues" evidence="6">
    <location>
        <begin position="627"/>
        <end position="648"/>
    </location>
</feature>
<dbReference type="Gene3D" id="2.60.40.10">
    <property type="entry name" value="Immunoglobulins"/>
    <property type="match status" value="2"/>
</dbReference>
<dbReference type="InterPro" id="IPR036179">
    <property type="entry name" value="Ig-like_dom_sf"/>
</dbReference>
<proteinExistence type="inferred from homology"/>
<feature type="compositionally biased region" description="Low complexity" evidence="6">
    <location>
        <begin position="1005"/>
        <end position="1026"/>
    </location>
</feature>
<dbReference type="SMART" id="SM00408">
    <property type="entry name" value="IGc2"/>
    <property type="match status" value="2"/>
</dbReference>
<name>A0A8C4WJF4_9SAUR</name>
<feature type="compositionally biased region" description="Basic and acidic residues" evidence="6">
    <location>
        <begin position="501"/>
        <end position="510"/>
    </location>
</feature>
<protein>
    <recommendedName>
        <fullName evidence="7">Ig-like domain-containing protein</fullName>
    </recommendedName>
</protein>
<dbReference type="GeneTree" id="ENSGT00940000161126"/>
<dbReference type="GO" id="GO:0005524">
    <property type="term" value="F:ATP binding"/>
    <property type="evidence" value="ECO:0007669"/>
    <property type="project" value="UniProtKB-KW"/>
</dbReference>
<dbReference type="InterPro" id="IPR003598">
    <property type="entry name" value="Ig_sub2"/>
</dbReference>
<dbReference type="InterPro" id="IPR013783">
    <property type="entry name" value="Ig-like_fold"/>
</dbReference>
<feature type="compositionally biased region" description="Polar residues" evidence="6">
    <location>
        <begin position="164"/>
        <end position="198"/>
    </location>
</feature>
<feature type="region of interest" description="Disordered" evidence="6">
    <location>
        <begin position="1004"/>
        <end position="1026"/>
    </location>
</feature>
<keyword evidence="2" id="KW-0677">Repeat</keyword>
<dbReference type="PANTHER" id="PTHR47633:SF4">
    <property type="entry name" value="MYOPALLADIN ISOFORM X1"/>
    <property type="match status" value="1"/>
</dbReference>
<dbReference type="PANTHER" id="PTHR47633">
    <property type="entry name" value="IMMUNOGLOBULIN"/>
    <property type="match status" value="1"/>
</dbReference>
<dbReference type="Proteomes" id="UP000694390">
    <property type="component" value="Chromosome 11"/>
</dbReference>
<feature type="compositionally biased region" description="Low complexity" evidence="6">
    <location>
        <begin position="689"/>
        <end position="704"/>
    </location>
</feature>
<evidence type="ECO:0000313" key="9">
    <source>
        <dbReference type="Proteomes" id="UP000694390"/>
    </source>
</evidence>
<feature type="compositionally biased region" description="Polar residues" evidence="6">
    <location>
        <begin position="413"/>
        <end position="435"/>
    </location>
</feature>
<evidence type="ECO:0000256" key="4">
    <source>
        <dbReference type="ARBA" id="ARBA00022840"/>
    </source>
</evidence>
<evidence type="ECO:0000256" key="2">
    <source>
        <dbReference type="ARBA" id="ARBA00022737"/>
    </source>
</evidence>
<evidence type="ECO:0000313" key="8">
    <source>
        <dbReference type="Ensembl" id="ENSGEVP00005017059.1"/>
    </source>
</evidence>
<reference evidence="8" key="2">
    <citation type="submission" date="2025-08" db="UniProtKB">
        <authorList>
            <consortium name="Ensembl"/>
        </authorList>
    </citation>
    <scope>IDENTIFICATION</scope>
</reference>
<accession>A0A8C4WJF4</accession>
<dbReference type="InterPro" id="IPR003599">
    <property type="entry name" value="Ig_sub"/>
</dbReference>
<evidence type="ECO:0000256" key="3">
    <source>
        <dbReference type="ARBA" id="ARBA00022741"/>
    </source>
</evidence>
<sequence length="1026" mass="109331">MLLPPIARWLCSPPVFGSPPAASPPLHTGPALSLCLALPLLLPPPLHAGSALSLCLALPLLLPPSLHAGPALSLCLALPLLLPPHCTLALLSRCVWLSPCCFSPIARWLCSLPVLGSPHAAPPHCTLALLSPCVCGTARPGCALTAPFCPTPDSETGEDDASDPQGTQPSELQDETPFSSPTGESDTLVDTSMTTSALGLSHAEERSSWSGSQQTVVEKETEPGLPVRGPYLRPGGWQPQGTPRQAHTQAPRSAEVRHLGVEPLLRASRAILVGTSWGSEDSLSVASDPYGSAFSLYRGRALSIHVSIPQGGYRRDDPNSSTSELSPKPGADPQRPLGQALASKPPVLCLPSPRVGQYPAQLPGATSQPASQGPGVPSPTPLTPRRTALMPVEYQDTVPEEYEEKVRKPKSLGYSQASTLESRPQTPLSETSSRVSVLRPSPKLARSGSKIFEKLKYFEERRRSLEQSNSPLPVHAWLPLRKTRSFDQPDLGQRPLTPGGSREELGDGVRSEMGGPTCRRQAFRHKAASFDERGRFASRLGDIEHRFCEELSRIKRTVSKQQLMRSQELAKAGLPRAPSPRGPSQRSAPRALELALASVGLGGPGDGAERAATRKPLLRSCALASQPREEARGRSVEPEGAEDKRKVEQCPLSLGRGDLPEAGTPEGAHGPHRKRVVGQEVRFLPWAKPGPELGAGLEGARAGPRGTGRDAEQRQLKVTEKKEGARLAQEGRSARSKGKSCRPRPVSPELESSDESYVSAGEDPLEAPLFEIPIQDAVVTVGAEVLLKCIVTGNPMPEVSWRKDGILLRGSAWRPIKVEGERHTLLVQSARGADAGLYSVTAANEVGESCCSARLTVQGSLPPPLALASPSTSDEEYLSPLEEFPRHPPRAPPPIGLSCGAGVTLAPCSGLALCDLSVLEGQDVSMSIRVRGEPKPIIHWLRNRQPVKVGRRLSVAEGEGGSCTLRILAAERADAGFYACKAINEYGTKQCEAKLQVRGNAQAWPRPSRWAAGGRGAPRGAAPRTG</sequence>
<feature type="domain" description="Ig-like" evidence="7">
    <location>
        <begin position="768"/>
        <end position="856"/>
    </location>
</feature>
<keyword evidence="5" id="KW-0393">Immunoglobulin domain</keyword>
<feature type="domain" description="Ig-like" evidence="7">
    <location>
        <begin position="907"/>
        <end position="996"/>
    </location>
</feature>
<feature type="compositionally biased region" description="Basic and acidic residues" evidence="6">
    <location>
        <begin position="707"/>
        <end position="725"/>
    </location>
</feature>
<dbReference type="SUPFAM" id="SSF48726">
    <property type="entry name" value="Immunoglobulin"/>
    <property type="match status" value="2"/>
</dbReference>
<evidence type="ECO:0000256" key="1">
    <source>
        <dbReference type="ARBA" id="ARBA00006692"/>
    </source>
</evidence>
<keyword evidence="4" id="KW-0067">ATP-binding</keyword>
<dbReference type="Ensembl" id="ENSGEVT00005017924.1">
    <property type="protein sequence ID" value="ENSGEVP00005017059.1"/>
    <property type="gene ID" value="ENSGEVG00005012023.1"/>
</dbReference>
<dbReference type="InterPro" id="IPR007110">
    <property type="entry name" value="Ig-like_dom"/>
</dbReference>
<organism evidence="8 9">
    <name type="scientific">Gopherus evgoodei</name>
    <name type="common">Goodes thornscrub tortoise</name>
    <dbReference type="NCBI Taxonomy" id="1825980"/>
    <lineage>
        <taxon>Eukaryota</taxon>
        <taxon>Metazoa</taxon>
        <taxon>Chordata</taxon>
        <taxon>Craniata</taxon>
        <taxon>Vertebrata</taxon>
        <taxon>Euteleostomi</taxon>
        <taxon>Archelosauria</taxon>
        <taxon>Testudinata</taxon>
        <taxon>Testudines</taxon>
        <taxon>Cryptodira</taxon>
        <taxon>Durocryptodira</taxon>
        <taxon>Testudinoidea</taxon>
        <taxon>Testudinidae</taxon>
        <taxon>Gopherus</taxon>
    </lineage>
</organism>
<keyword evidence="9" id="KW-1185">Reference proteome</keyword>
<feature type="region of interest" description="Disordered" evidence="6">
    <location>
        <begin position="309"/>
        <end position="443"/>
    </location>
</feature>
<evidence type="ECO:0000256" key="6">
    <source>
        <dbReference type="SAM" id="MobiDB-lite"/>
    </source>
</evidence>
<dbReference type="OrthoDB" id="2570713at2759"/>
<evidence type="ECO:0000256" key="5">
    <source>
        <dbReference type="ARBA" id="ARBA00023319"/>
    </source>
</evidence>
<dbReference type="FunFam" id="2.60.40.10:FF:000538">
    <property type="entry name" value="Striated muscle preferentially expressed protein kinase"/>
    <property type="match status" value="1"/>
</dbReference>
<evidence type="ECO:0000259" key="7">
    <source>
        <dbReference type="PROSITE" id="PS50835"/>
    </source>
</evidence>
<feature type="region of interest" description="Disordered" evidence="6">
    <location>
        <begin position="153"/>
        <end position="253"/>
    </location>
</feature>